<dbReference type="Proteomes" id="UP000307087">
    <property type="component" value="Unassembled WGS sequence"/>
</dbReference>
<gene>
    <name evidence="1" type="ORF">E9934_06825</name>
</gene>
<protein>
    <submittedName>
        <fullName evidence="1">Type II toxin-antitoxin system Phd/YefM family antitoxin</fullName>
    </submittedName>
</protein>
<dbReference type="EMBL" id="STGW01000003">
    <property type="protein sequence ID" value="THV16044.1"/>
    <property type="molecule type" value="Genomic_DNA"/>
</dbReference>
<reference evidence="1 2" key="1">
    <citation type="journal article" date="2009" name="Int. J. Syst. Evol. Microbiol.">
        <title>Nocardioides caeni sp. nov., isolated from wastewater.</title>
        <authorList>
            <person name="Yoon J.H."/>
            <person name="Kang S.J."/>
            <person name="Park S."/>
            <person name="Kim W."/>
            <person name="Oh T.K."/>
        </authorList>
    </citation>
    <scope>NUCLEOTIDE SEQUENCE [LARGE SCALE GENOMIC DNA]</scope>
    <source>
        <strain evidence="1 2">DSM 23134</strain>
    </source>
</reference>
<comment type="caution">
    <text evidence="1">The sequence shown here is derived from an EMBL/GenBank/DDBJ whole genome shotgun (WGS) entry which is preliminary data.</text>
</comment>
<dbReference type="OrthoDB" id="1551231at2"/>
<evidence type="ECO:0000313" key="1">
    <source>
        <dbReference type="EMBL" id="THV16044.1"/>
    </source>
</evidence>
<keyword evidence="2" id="KW-1185">Reference proteome</keyword>
<dbReference type="AlphaFoldDB" id="A0A4S8NM00"/>
<accession>A0A4S8NM00</accession>
<evidence type="ECO:0000313" key="2">
    <source>
        <dbReference type="Proteomes" id="UP000307087"/>
    </source>
</evidence>
<dbReference type="RefSeq" id="WP_136562139.1">
    <property type="nucleotide sequence ID" value="NZ_BAABLS010000010.1"/>
</dbReference>
<sequence>MSDPVSPSQLRQDLYRLLDGVLETGRPLEILRKGRLLRVVPDQPVSRLDQIRTDASVIVGDPEDLVSVDWSSEWDPARALHP</sequence>
<proteinExistence type="predicted"/>
<organism evidence="1 2">
    <name type="scientific">Nocardioides caeni</name>
    <dbReference type="NCBI Taxonomy" id="574700"/>
    <lineage>
        <taxon>Bacteria</taxon>
        <taxon>Bacillati</taxon>
        <taxon>Actinomycetota</taxon>
        <taxon>Actinomycetes</taxon>
        <taxon>Propionibacteriales</taxon>
        <taxon>Nocardioidaceae</taxon>
        <taxon>Nocardioides</taxon>
    </lineage>
</organism>
<name>A0A4S8NM00_9ACTN</name>